<evidence type="ECO:0000259" key="7">
    <source>
        <dbReference type="SMART" id="SM00014"/>
    </source>
</evidence>
<dbReference type="GO" id="GO:0070916">
    <property type="term" value="C:inositol phosphoceramide synthase complex"/>
    <property type="evidence" value="ECO:0007669"/>
    <property type="project" value="TreeGrafter"/>
</dbReference>
<keyword evidence="4 6" id="KW-0472">Membrane</keyword>
<reference evidence="8 9" key="1">
    <citation type="journal article" date="2020" name="Genomics">
        <title>Complete, high-quality genomes from long-read metagenomic sequencing of two wolf lichen thalli reveals enigmatic genome architecture.</title>
        <authorList>
            <person name="McKenzie S.K."/>
            <person name="Walston R.F."/>
            <person name="Allen J.L."/>
        </authorList>
    </citation>
    <scope>NUCLEOTIDE SEQUENCE [LARGE SCALE GENOMIC DNA]</scope>
    <source>
        <strain evidence="8">WasteWater1</strain>
    </source>
</reference>
<keyword evidence="3 6" id="KW-1133">Transmembrane helix</keyword>
<feature type="region of interest" description="Disordered" evidence="5">
    <location>
        <begin position="385"/>
        <end position="431"/>
    </location>
</feature>
<proteinExistence type="predicted"/>
<dbReference type="PANTHER" id="PTHR31310">
    <property type="match status" value="1"/>
</dbReference>
<feature type="transmembrane region" description="Helical" evidence="6">
    <location>
        <begin position="220"/>
        <end position="241"/>
    </location>
</feature>
<dbReference type="Proteomes" id="UP000593566">
    <property type="component" value="Unassembled WGS sequence"/>
</dbReference>
<evidence type="ECO:0000256" key="2">
    <source>
        <dbReference type="ARBA" id="ARBA00022692"/>
    </source>
</evidence>
<dbReference type="InterPro" id="IPR052185">
    <property type="entry name" value="IPC_Synthase-Related"/>
</dbReference>
<dbReference type="SMART" id="SM00014">
    <property type="entry name" value="acidPPc"/>
    <property type="match status" value="1"/>
</dbReference>
<keyword evidence="9" id="KW-1185">Reference proteome</keyword>
<dbReference type="RefSeq" id="XP_037148793.1">
    <property type="nucleotide sequence ID" value="XM_037296095.1"/>
</dbReference>
<dbReference type="GO" id="GO:0006676">
    <property type="term" value="P:mannosyl diphosphorylinositol ceramide metabolic process"/>
    <property type="evidence" value="ECO:0007669"/>
    <property type="project" value="TreeGrafter"/>
</dbReference>
<evidence type="ECO:0000313" key="8">
    <source>
        <dbReference type="EMBL" id="KAF6219358.1"/>
    </source>
</evidence>
<dbReference type="InterPro" id="IPR000326">
    <property type="entry name" value="PAP2/HPO"/>
</dbReference>
<accession>A0A8H6C9B3</accession>
<sequence>MRKSTFPSRNDFKKTYSKILLPFSWAPSIPTIIPHRIRRKLRSKVRSRQSPSTSLGHLETSYSPADTIESLRVHRWSFYDGQYLILIVLGIFSLCIIPSPGPLIKTALATLIIAALILPVTRQFLLPSLAIWSWLVFFYACGFIPSTWRPPIWVRVLPALENIFYGANLSNILSAHTSTFLSIMAWLPYGIIHFGAPAVCSIIMFVFAAPGTVPMFAKSFGWMNLIGVAIQLTFPCSPPWYENMYGLAPANYSIHGSPAGLAAIDKLFGIALYTPGFTGSPMVFGAFPSLHAGSAVMEALFMSHVFPRLTPLFALYTLWLWWATMYLSHHYAVDLVGGSLLSGVIFHVVKSKFLPRQQPNKFLRWDYDFVEVGDDPAEKGYISLDSGTEDADDWTVGSSSSVSSDSRSPIDESDSWEGATLASHSDSEAQR</sequence>
<protein>
    <recommendedName>
        <fullName evidence="7">Phosphatidic acid phosphatase type 2/haloperoxidase domain-containing protein</fullName>
    </recommendedName>
</protein>
<dbReference type="EMBL" id="JACCJB010000020">
    <property type="protein sequence ID" value="KAF6219358.1"/>
    <property type="molecule type" value="Genomic_DNA"/>
</dbReference>
<evidence type="ECO:0000256" key="5">
    <source>
        <dbReference type="SAM" id="MobiDB-lite"/>
    </source>
</evidence>
<dbReference type="AlphaFoldDB" id="A0A8H6C9B3"/>
<feature type="compositionally biased region" description="Low complexity" evidence="5">
    <location>
        <begin position="398"/>
        <end position="407"/>
    </location>
</feature>
<gene>
    <name evidence="8" type="ORF">HO133_005183</name>
</gene>
<dbReference type="CDD" id="cd03386">
    <property type="entry name" value="PAP2_Aur1_like"/>
    <property type="match status" value="1"/>
</dbReference>
<dbReference type="Pfam" id="PF14378">
    <property type="entry name" value="PAP2_3"/>
    <property type="match status" value="1"/>
</dbReference>
<evidence type="ECO:0000256" key="3">
    <source>
        <dbReference type="ARBA" id="ARBA00022989"/>
    </source>
</evidence>
<feature type="transmembrane region" description="Helical" evidence="6">
    <location>
        <begin position="186"/>
        <end position="208"/>
    </location>
</feature>
<comment type="subcellular location">
    <subcellularLocation>
        <location evidence="1">Membrane</location>
        <topology evidence="1">Multi-pass membrane protein</topology>
    </subcellularLocation>
</comment>
<organism evidence="8 9">
    <name type="scientific">Letharia lupina</name>
    <dbReference type="NCBI Taxonomy" id="560253"/>
    <lineage>
        <taxon>Eukaryota</taxon>
        <taxon>Fungi</taxon>
        <taxon>Dikarya</taxon>
        <taxon>Ascomycota</taxon>
        <taxon>Pezizomycotina</taxon>
        <taxon>Lecanoromycetes</taxon>
        <taxon>OSLEUM clade</taxon>
        <taxon>Lecanoromycetidae</taxon>
        <taxon>Lecanorales</taxon>
        <taxon>Lecanorineae</taxon>
        <taxon>Parmeliaceae</taxon>
        <taxon>Letharia</taxon>
    </lineage>
</organism>
<evidence type="ECO:0000256" key="1">
    <source>
        <dbReference type="ARBA" id="ARBA00004141"/>
    </source>
</evidence>
<evidence type="ECO:0000256" key="4">
    <source>
        <dbReference type="ARBA" id="ARBA00023136"/>
    </source>
</evidence>
<name>A0A8H6C9B3_9LECA</name>
<feature type="transmembrane region" description="Helical" evidence="6">
    <location>
        <begin position="129"/>
        <end position="148"/>
    </location>
</feature>
<dbReference type="GO" id="GO:0016020">
    <property type="term" value="C:membrane"/>
    <property type="evidence" value="ECO:0007669"/>
    <property type="project" value="UniProtKB-SubCell"/>
</dbReference>
<evidence type="ECO:0000256" key="6">
    <source>
        <dbReference type="SAM" id="Phobius"/>
    </source>
</evidence>
<dbReference type="GeneID" id="59333589"/>
<comment type="caution">
    <text evidence="8">The sequence shown here is derived from an EMBL/GenBank/DDBJ whole genome shotgun (WGS) entry which is preliminary data.</text>
</comment>
<keyword evidence="2 6" id="KW-0812">Transmembrane</keyword>
<feature type="transmembrane region" description="Helical" evidence="6">
    <location>
        <begin position="267"/>
        <end position="287"/>
    </location>
</feature>
<dbReference type="FunFam" id="1.20.144.10:FF:000015">
    <property type="entry name" value="Aureobasidin resistance protein Aur1"/>
    <property type="match status" value="1"/>
</dbReference>
<dbReference type="PANTHER" id="PTHR31310:SF11">
    <property type="entry name" value="INOSITOL PHOSPHORYLCERAMIDE SYNTHASE CATALYTIC SUBUNIT AUR1"/>
    <property type="match status" value="1"/>
</dbReference>
<feature type="transmembrane region" description="Helical" evidence="6">
    <location>
        <begin position="328"/>
        <end position="349"/>
    </location>
</feature>
<dbReference type="InterPro" id="IPR026841">
    <property type="entry name" value="Aur1/Ipt1"/>
</dbReference>
<feature type="transmembrane region" description="Helical" evidence="6">
    <location>
        <begin position="78"/>
        <end position="97"/>
    </location>
</feature>
<feature type="domain" description="Phosphatidic acid phosphatase type 2/haloperoxidase" evidence="7">
    <location>
        <begin position="213"/>
        <end position="350"/>
    </location>
</feature>
<dbReference type="GO" id="GO:0030148">
    <property type="term" value="P:sphingolipid biosynthetic process"/>
    <property type="evidence" value="ECO:0007669"/>
    <property type="project" value="TreeGrafter"/>
</dbReference>
<feature type="transmembrane region" description="Helical" evidence="6">
    <location>
        <begin position="299"/>
        <end position="322"/>
    </location>
</feature>
<evidence type="ECO:0000313" key="9">
    <source>
        <dbReference type="Proteomes" id="UP000593566"/>
    </source>
</evidence>